<feature type="transmembrane region" description="Helical" evidence="1">
    <location>
        <begin position="199"/>
        <end position="216"/>
    </location>
</feature>
<dbReference type="EMBL" id="SJPW01000007">
    <property type="protein sequence ID" value="TWU47515.1"/>
    <property type="molecule type" value="Genomic_DNA"/>
</dbReference>
<accession>A0A5C6EGE5</accession>
<name>A0A5C6EGE5_9BACT</name>
<dbReference type="Proteomes" id="UP000318288">
    <property type="component" value="Unassembled WGS sequence"/>
</dbReference>
<keyword evidence="4" id="KW-1185">Reference proteome</keyword>
<keyword evidence="2" id="KW-0732">Signal</keyword>
<evidence type="ECO:0008006" key="5">
    <source>
        <dbReference type="Google" id="ProtNLM"/>
    </source>
</evidence>
<sequence length="221" mass="22576" precursor="true">MLKRLLAAGLLSVFGCGFARADLITTFDFLDGRWASVLTASGGNNDSTVTSSAITVAKSGSTGGVRVAVNLTGSISTVGFENIRLEFFGNANGTAEFEWNGNLTGAVASTDGFRIIGSGVEINANALNDISGTAAETDIDSGSVFMSGGNLSGSFVFLPSANNGSISDLSIILQSNAGTETLALSNFQLFGDVVAVPEASTFALGLAAAAGGFVRLRRRRK</sequence>
<protein>
    <recommendedName>
        <fullName evidence="5">PEP-CTERM protein-sorting domain-containing protein</fullName>
    </recommendedName>
</protein>
<keyword evidence="1" id="KW-0812">Transmembrane</keyword>
<feature type="chain" id="PRO_5022811193" description="PEP-CTERM protein-sorting domain-containing protein" evidence="2">
    <location>
        <begin position="22"/>
        <end position="221"/>
    </location>
</feature>
<keyword evidence="1" id="KW-1133">Transmembrane helix</keyword>
<evidence type="ECO:0000256" key="2">
    <source>
        <dbReference type="SAM" id="SignalP"/>
    </source>
</evidence>
<organism evidence="3 4">
    <name type="scientific">Rubripirellula tenax</name>
    <dbReference type="NCBI Taxonomy" id="2528015"/>
    <lineage>
        <taxon>Bacteria</taxon>
        <taxon>Pseudomonadati</taxon>
        <taxon>Planctomycetota</taxon>
        <taxon>Planctomycetia</taxon>
        <taxon>Pirellulales</taxon>
        <taxon>Pirellulaceae</taxon>
        <taxon>Rubripirellula</taxon>
    </lineage>
</organism>
<proteinExistence type="predicted"/>
<dbReference type="PROSITE" id="PS51257">
    <property type="entry name" value="PROKAR_LIPOPROTEIN"/>
    <property type="match status" value="1"/>
</dbReference>
<evidence type="ECO:0000313" key="3">
    <source>
        <dbReference type="EMBL" id="TWU47515.1"/>
    </source>
</evidence>
<feature type="signal peptide" evidence="2">
    <location>
        <begin position="1"/>
        <end position="21"/>
    </location>
</feature>
<gene>
    <name evidence="3" type="ORF">Poly51_53150</name>
</gene>
<dbReference type="RefSeq" id="WP_146461354.1">
    <property type="nucleotide sequence ID" value="NZ_SJPW01000007.1"/>
</dbReference>
<comment type="caution">
    <text evidence="3">The sequence shown here is derived from an EMBL/GenBank/DDBJ whole genome shotgun (WGS) entry which is preliminary data.</text>
</comment>
<evidence type="ECO:0000313" key="4">
    <source>
        <dbReference type="Proteomes" id="UP000318288"/>
    </source>
</evidence>
<dbReference type="OrthoDB" id="9880722at2"/>
<keyword evidence="1" id="KW-0472">Membrane</keyword>
<evidence type="ECO:0000256" key="1">
    <source>
        <dbReference type="SAM" id="Phobius"/>
    </source>
</evidence>
<dbReference type="AlphaFoldDB" id="A0A5C6EGE5"/>
<reference evidence="3 4" key="1">
    <citation type="submission" date="2019-02" db="EMBL/GenBank/DDBJ databases">
        <title>Deep-cultivation of Planctomycetes and their phenomic and genomic characterization uncovers novel biology.</title>
        <authorList>
            <person name="Wiegand S."/>
            <person name="Jogler M."/>
            <person name="Boedeker C."/>
            <person name="Pinto D."/>
            <person name="Vollmers J."/>
            <person name="Rivas-Marin E."/>
            <person name="Kohn T."/>
            <person name="Peeters S.H."/>
            <person name="Heuer A."/>
            <person name="Rast P."/>
            <person name="Oberbeckmann S."/>
            <person name="Bunk B."/>
            <person name="Jeske O."/>
            <person name="Meyerdierks A."/>
            <person name="Storesund J.E."/>
            <person name="Kallscheuer N."/>
            <person name="Luecker S."/>
            <person name="Lage O.M."/>
            <person name="Pohl T."/>
            <person name="Merkel B.J."/>
            <person name="Hornburger P."/>
            <person name="Mueller R.-W."/>
            <person name="Bruemmer F."/>
            <person name="Labrenz M."/>
            <person name="Spormann A.M."/>
            <person name="Op Den Camp H."/>
            <person name="Overmann J."/>
            <person name="Amann R."/>
            <person name="Jetten M.S.M."/>
            <person name="Mascher T."/>
            <person name="Medema M.H."/>
            <person name="Devos D.P."/>
            <person name="Kaster A.-K."/>
            <person name="Ovreas L."/>
            <person name="Rohde M."/>
            <person name="Galperin M.Y."/>
            <person name="Jogler C."/>
        </authorList>
    </citation>
    <scope>NUCLEOTIDE SEQUENCE [LARGE SCALE GENOMIC DNA]</scope>
    <source>
        <strain evidence="3 4">Poly51</strain>
    </source>
</reference>